<dbReference type="AlphaFoldDB" id="A0A6A6TBC7"/>
<name>A0A6A6TBC7_9PLEO</name>
<gene>
    <name evidence="1" type="ORF">K491DRAFT_677458</name>
</gene>
<organism evidence="1 2">
    <name type="scientific">Lophiostoma macrostomum CBS 122681</name>
    <dbReference type="NCBI Taxonomy" id="1314788"/>
    <lineage>
        <taxon>Eukaryota</taxon>
        <taxon>Fungi</taxon>
        <taxon>Dikarya</taxon>
        <taxon>Ascomycota</taxon>
        <taxon>Pezizomycotina</taxon>
        <taxon>Dothideomycetes</taxon>
        <taxon>Pleosporomycetidae</taxon>
        <taxon>Pleosporales</taxon>
        <taxon>Lophiostomataceae</taxon>
        <taxon>Lophiostoma</taxon>
    </lineage>
</organism>
<sequence>MQPLVHWVLAAAGRLSQNLTAGRCRLPRLMLRSNAKDPLHSSTRCPVWRSAGTLITGFCRNNKDMFAASRRRSHACMIGTTREGPLLACWRDLSVAGFEEGHPNRPRALQVRISAFVCSSPAPPAGSQTRYAAASGVQKCIFHTWPAESRSKAASRGPCCRYGTSTAGPGRSPALLARLSNSKGSMTMFLAEPVAVRLFTRWNYWDRHRGLRRAPSSQH</sequence>
<evidence type="ECO:0000313" key="1">
    <source>
        <dbReference type="EMBL" id="KAF2657126.1"/>
    </source>
</evidence>
<evidence type="ECO:0000313" key="2">
    <source>
        <dbReference type="Proteomes" id="UP000799324"/>
    </source>
</evidence>
<dbReference type="Proteomes" id="UP000799324">
    <property type="component" value="Unassembled WGS sequence"/>
</dbReference>
<proteinExistence type="predicted"/>
<dbReference type="EMBL" id="MU004328">
    <property type="protein sequence ID" value="KAF2657126.1"/>
    <property type="molecule type" value="Genomic_DNA"/>
</dbReference>
<reference evidence="1" key="1">
    <citation type="journal article" date="2020" name="Stud. Mycol.">
        <title>101 Dothideomycetes genomes: a test case for predicting lifestyles and emergence of pathogens.</title>
        <authorList>
            <person name="Haridas S."/>
            <person name="Albert R."/>
            <person name="Binder M."/>
            <person name="Bloem J."/>
            <person name="Labutti K."/>
            <person name="Salamov A."/>
            <person name="Andreopoulos B."/>
            <person name="Baker S."/>
            <person name="Barry K."/>
            <person name="Bills G."/>
            <person name="Bluhm B."/>
            <person name="Cannon C."/>
            <person name="Castanera R."/>
            <person name="Culley D."/>
            <person name="Daum C."/>
            <person name="Ezra D."/>
            <person name="Gonzalez J."/>
            <person name="Henrissat B."/>
            <person name="Kuo A."/>
            <person name="Liang C."/>
            <person name="Lipzen A."/>
            <person name="Lutzoni F."/>
            <person name="Magnuson J."/>
            <person name="Mondo S."/>
            <person name="Nolan M."/>
            <person name="Ohm R."/>
            <person name="Pangilinan J."/>
            <person name="Park H.-J."/>
            <person name="Ramirez L."/>
            <person name="Alfaro M."/>
            <person name="Sun H."/>
            <person name="Tritt A."/>
            <person name="Yoshinaga Y."/>
            <person name="Zwiers L.-H."/>
            <person name="Turgeon B."/>
            <person name="Goodwin S."/>
            <person name="Spatafora J."/>
            <person name="Crous P."/>
            <person name="Grigoriev I."/>
        </authorList>
    </citation>
    <scope>NUCLEOTIDE SEQUENCE</scope>
    <source>
        <strain evidence="1">CBS 122681</strain>
    </source>
</reference>
<protein>
    <submittedName>
        <fullName evidence="1">Uncharacterized protein</fullName>
    </submittedName>
</protein>
<keyword evidence="2" id="KW-1185">Reference proteome</keyword>
<accession>A0A6A6TBC7</accession>